<sequence>MKNADLVMNTAKLIIAAGYKMKEQARQEMAEEDLGGGMFDETVKSLHAHRQNKDLLTERILEEIRTTNVLRSAQAKYRFFDEFLFHIVRNKMKIGASQTSFAVETPLVALTANEAGRIARSFPAMLMANATGDAAVDELIVTYPALRELDREYAWFRSMLVAIATELMSAVAYGVKARAYLGAGVSAADAISDAYMINEFYVMGKMGTANGLLAMVGANLGFQVLIVFAQTQGLKKDKLRTALFEMLSVITFTKPGLDAYRVASGAEQPTGAAMNPLMEMIYTKGGELVLEAIPGLVLQLVALLSVKERATSAYISIAISTASTALTATTLFWDNE</sequence>
<organism evidence="2 3">
    <name type="scientific">Tetraparma gracilis</name>
    <dbReference type="NCBI Taxonomy" id="2962635"/>
    <lineage>
        <taxon>Eukaryota</taxon>
        <taxon>Sar</taxon>
        <taxon>Stramenopiles</taxon>
        <taxon>Ochrophyta</taxon>
        <taxon>Bolidophyceae</taxon>
        <taxon>Parmales</taxon>
        <taxon>Triparmaceae</taxon>
        <taxon>Tetraparma</taxon>
    </lineage>
</organism>
<comment type="caution">
    <text evidence="2">The sequence shown here is derived from an EMBL/GenBank/DDBJ whole genome shotgun (WGS) entry which is preliminary data.</text>
</comment>
<evidence type="ECO:0000313" key="3">
    <source>
        <dbReference type="Proteomes" id="UP001165060"/>
    </source>
</evidence>
<evidence type="ECO:0000313" key="2">
    <source>
        <dbReference type="EMBL" id="GMI30081.1"/>
    </source>
</evidence>
<feature type="transmembrane region" description="Helical" evidence="1">
    <location>
        <begin position="313"/>
        <end position="333"/>
    </location>
</feature>
<name>A0ABQ6MQB5_9STRA</name>
<feature type="transmembrane region" description="Helical" evidence="1">
    <location>
        <begin position="154"/>
        <end position="173"/>
    </location>
</feature>
<accession>A0ABQ6MQB5</accession>
<feature type="transmembrane region" description="Helical" evidence="1">
    <location>
        <begin position="209"/>
        <end position="229"/>
    </location>
</feature>
<evidence type="ECO:0000256" key="1">
    <source>
        <dbReference type="SAM" id="Phobius"/>
    </source>
</evidence>
<keyword evidence="1" id="KW-1133">Transmembrane helix</keyword>
<reference evidence="2 3" key="1">
    <citation type="journal article" date="2023" name="Commun. Biol.">
        <title>Genome analysis of Parmales, the sister group of diatoms, reveals the evolutionary specialization of diatoms from phago-mixotrophs to photoautotrophs.</title>
        <authorList>
            <person name="Ban H."/>
            <person name="Sato S."/>
            <person name="Yoshikawa S."/>
            <person name="Yamada K."/>
            <person name="Nakamura Y."/>
            <person name="Ichinomiya M."/>
            <person name="Sato N."/>
            <person name="Blanc-Mathieu R."/>
            <person name="Endo H."/>
            <person name="Kuwata A."/>
            <person name="Ogata H."/>
        </authorList>
    </citation>
    <scope>NUCLEOTIDE SEQUENCE [LARGE SCALE GENOMIC DNA]</scope>
</reference>
<gene>
    <name evidence="2" type="ORF">TeGR_g6475</name>
</gene>
<keyword evidence="1" id="KW-0472">Membrane</keyword>
<keyword evidence="1" id="KW-0812">Transmembrane</keyword>
<proteinExistence type="predicted"/>
<keyword evidence="3" id="KW-1185">Reference proteome</keyword>
<dbReference type="Proteomes" id="UP001165060">
    <property type="component" value="Unassembled WGS sequence"/>
</dbReference>
<protein>
    <submittedName>
        <fullName evidence="2">Uncharacterized protein</fullName>
    </submittedName>
</protein>
<dbReference type="EMBL" id="BRYB01001633">
    <property type="protein sequence ID" value="GMI30081.1"/>
    <property type="molecule type" value="Genomic_DNA"/>
</dbReference>